<gene>
    <name evidence="7" type="ORF">Q5741_09275</name>
</gene>
<dbReference type="InterPro" id="IPR050570">
    <property type="entry name" value="Cell_wall_metabolism_enzyme"/>
</dbReference>
<keyword evidence="2" id="KW-0175">Coiled coil</keyword>
<evidence type="ECO:0000256" key="2">
    <source>
        <dbReference type="SAM" id="Coils"/>
    </source>
</evidence>
<dbReference type="Gene3D" id="2.70.70.10">
    <property type="entry name" value="Glucose Permease (Domain IIA)"/>
    <property type="match status" value="1"/>
</dbReference>
<feature type="compositionally biased region" description="Low complexity" evidence="3">
    <location>
        <begin position="278"/>
        <end position="294"/>
    </location>
</feature>
<feature type="domain" description="Peptidoglycan hydrolase PcsB coiled-coil" evidence="6">
    <location>
        <begin position="106"/>
        <end position="178"/>
    </location>
</feature>
<evidence type="ECO:0000259" key="5">
    <source>
        <dbReference type="Pfam" id="PF01551"/>
    </source>
</evidence>
<dbReference type="EMBL" id="JAUQTB010000003">
    <property type="protein sequence ID" value="MDO7906611.1"/>
    <property type="molecule type" value="Genomic_DNA"/>
</dbReference>
<dbReference type="Proteomes" id="UP001240171">
    <property type="component" value="Unassembled WGS sequence"/>
</dbReference>
<dbReference type="InterPro" id="IPR057309">
    <property type="entry name" value="PcsB_CC"/>
</dbReference>
<evidence type="ECO:0000256" key="3">
    <source>
        <dbReference type="SAM" id="MobiDB-lite"/>
    </source>
</evidence>
<proteinExistence type="predicted"/>
<keyword evidence="8" id="KW-1185">Reference proteome</keyword>
<dbReference type="SUPFAM" id="SSF51261">
    <property type="entry name" value="Duplicated hybrid motif"/>
    <property type="match status" value="1"/>
</dbReference>
<feature type="signal peptide" evidence="4">
    <location>
        <begin position="1"/>
        <end position="25"/>
    </location>
</feature>
<feature type="coiled-coil region" evidence="2">
    <location>
        <begin position="28"/>
        <end position="118"/>
    </location>
</feature>
<name>A0ABT9CG09_9BACL</name>
<dbReference type="SUPFAM" id="SSF46966">
    <property type="entry name" value="Spectrin repeat"/>
    <property type="match status" value="1"/>
</dbReference>
<protein>
    <submittedName>
        <fullName evidence="7">Peptidoglycan DD-metalloendopeptidase family protein</fullName>
    </submittedName>
</protein>
<keyword evidence="1 4" id="KW-0732">Signal</keyword>
<dbReference type="PANTHER" id="PTHR21666:SF289">
    <property type="entry name" value="L-ALA--D-GLU ENDOPEPTIDASE"/>
    <property type="match status" value="1"/>
</dbReference>
<reference evidence="7 8" key="1">
    <citation type="submission" date="2023-07" db="EMBL/GenBank/DDBJ databases">
        <title>Paenibacillus sp. JX-17 nov. isolated from soil.</title>
        <authorList>
            <person name="Wan Y."/>
            <person name="Liu B."/>
        </authorList>
    </citation>
    <scope>NUCLEOTIDE SEQUENCE [LARGE SCALE GENOMIC DNA]</scope>
    <source>
        <strain evidence="7 8">JX-17</strain>
    </source>
</reference>
<accession>A0ABT9CG09</accession>
<dbReference type="RefSeq" id="WP_305023790.1">
    <property type="nucleotide sequence ID" value="NZ_JAUQTB010000003.1"/>
</dbReference>
<feature type="region of interest" description="Disordered" evidence="3">
    <location>
        <begin position="278"/>
        <end position="297"/>
    </location>
</feature>
<dbReference type="InterPro" id="IPR016047">
    <property type="entry name" value="M23ase_b-sheet_dom"/>
</dbReference>
<dbReference type="CDD" id="cd12797">
    <property type="entry name" value="M23_peptidase"/>
    <property type="match status" value="1"/>
</dbReference>
<organism evidence="7 8">
    <name type="scientific">Paenibacillus lacisoli</name>
    <dbReference type="NCBI Taxonomy" id="3064525"/>
    <lineage>
        <taxon>Bacteria</taxon>
        <taxon>Bacillati</taxon>
        <taxon>Bacillota</taxon>
        <taxon>Bacilli</taxon>
        <taxon>Bacillales</taxon>
        <taxon>Paenibacillaceae</taxon>
        <taxon>Paenibacillus</taxon>
    </lineage>
</organism>
<sequence>MKRTAALAAVTLLASLIIQPSNGYAKSMNEIDQQLNQLDQQAHKAKQEQKNATENKQEAQHYKNKTTQTLEDVLGEIESVGSQLTRVSRDIEQTEENLRTTKKELAEAEERIKAREKLLETRVRLMYTDGNVSYLDVLLSSTSFSDFLDRADSLKMIVDQDQQLLDEHKKDKEYVVQKQEELEGQYKYVKGLYAQKQEAKDMLAGKEKEKRVLIAGYDQKIEQFDSLSNEQNDLLVALATKRSSLVQEKNQLRAEQEARAKAAREKAAAAAAAKKRALAAQKQSSQSSSSSEASDTTYASSYNGGGGAFAMPVSGARISSTFGYRVHPVTGVRKLHAGVDLAVPQGTSVHAAEDGVVTVAEWWNGYGNLIIIDHGNGLWSMYGHLRDGGIMVSSGQTVKRGQKIAESGSTGVSTGPHLHFEVRLHNVPVNPMDYL</sequence>
<evidence type="ECO:0000313" key="7">
    <source>
        <dbReference type="EMBL" id="MDO7906611.1"/>
    </source>
</evidence>
<dbReference type="InterPro" id="IPR011055">
    <property type="entry name" value="Dup_hybrid_motif"/>
</dbReference>
<evidence type="ECO:0000259" key="6">
    <source>
        <dbReference type="Pfam" id="PF24568"/>
    </source>
</evidence>
<dbReference type="Pfam" id="PF24568">
    <property type="entry name" value="CC_PcsB"/>
    <property type="match status" value="1"/>
</dbReference>
<evidence type="ECO:0000313" key="8">
    <source>
        <dbReference type="Proteomes" id="UP001240171"/>
    </source>
</evidence>
<dbReference type="PANTHER" id="PTHR21666">
    <property type="entry name" value="PEPTIDASE-RELATED"/>
    <property type="match status" value="1"/>
</dbReference>
<evidence type="ECO:0000256" key="1">
    <source>
        <dbReference type="ARBA" id="ARBA00022729"/>
    </source>
</evidence>
<feature type="domain" description="M23ase beta-sheet core" evidence="5">
    <location>
        <begin position="335"/>
        <end position="431"/>
    </location>
</feature>
<dbReference type="Pfam" id="PF01551">
    <property type="entry name" value="Peptidase_M23"/>
    <property type="match status" value="1"/>
</dbReference>
<feature type="chain" id="PRO_5045409108" evidence="4">
    <location>
        <begin position="26"/>
        <end position="435"/>
    </location>
</feature>
<dbReference type="Gene3D" id="6.10.250.3150">
    <property type="match status" value="1"/>
</dbReference>
<evidence type="ECO:0000256" key="4">
    <source>
        <dbReference type="SAM" id="SignalP"/>
    </source>
</evidence>
<feature type="coiled-coil region" evidence="2">
    <location>
        <begin position="235"/>
        <end position="273"/>
    </location>
</feature>
<comment type="caution">
    <text evidence="7">The sequence shown here is derived from an EMBL/GenBank/DDBJ whole genome shotgun (WGS) entry which is preliminary data.</text>
</comment>